<keyword evidence="12 16" id="KW-0408">Iron</keyword>
<dbReference type="Pfam" id="PF00067">
    <property type="entry name" value="p450"/>
    <property type="match status" value="1"/>
</dbReference>
<evidence type="ECO:0000256" key="5">
    <source>
        <dbReference type="ARBA" id="ARBA00010617"/>
    </source>
</evidence>
<dbReference type="EC" id="1.14.14.1" evidence="6"/>
<proteinExistence type="inferred from homology"/>
<protein>
    <recommendedName>
        <fullName evidence="6">unspecific monooxygenase</fullName>
        <ecNumber evidence="6">1.14.14.1</ecNumber>
    </recommendedName>
</protein>
<dbReference type="GO" id="GO:0016712">
    <property type="term" value="F:oxidoreductase activity, acting on paired donors, with incorporation or reduction of molecular oxygen, reduced flavin or flavoprotein as one donor, and incorporation of one atom of oxygen"/>
    <property type="evidence" value="ECO:0007669"/>
    <property type="project" value="UniProtKB-EC"/>
</dbReference>
<feature type="binding site" description="axial binding residue" evidence="16">
    <location>
        <position position="121"/>
    </location>
    <ligand>
        <name>heme</name>
        <dbReference type="ChEBI" id="CHEBI:30413"/>
    </ligand>
    <ligandPart>
        <name>Fe</name>
        <dbReference type="ChEBI" id="CHEBI:18248"/>
    </ligandPart>
</feature>
<evidence type="ECO:0000256" key="15">
    <source>
        <dbReference type="ARBA" id="ARBA00047827"/>
    </source>
</evidence>
<dbReference type="PANTHER" id="PTHR24292:SF100">
    <property type="entry name" value="CYTOCHROME P450 6A16, ISOFORM B-RELATED"/>
    <property type="match status" value="1"/>
</dbReference>
<evidence type="ECO:0000256" key="9">
    <source>
        <dbReference type="ARBA" id="ARBA00022824"/>
    </source>
</evidence>
<keyword evidence="9" id="KW-0256">Endoplasmic reticulum</keyword>
<evidence type="ECO:0000256" key="1">
    <source>
        <dbReference type="ARBA" id="ARBA00001971"/>
    </source>
</evidence>
<evidence type="ECO:0000256" key="7">
    <source>
        <dbReference type="ARBA" id="ARBA00022617"/>
    </source>
</evidence>
<dbReference type="SUPFAM" id="SSF48264">
    <property type="entry name" value="Cytochrome P450"/>
    <property type="match status" value="1"/>
</dbReference>
<dbReference type="InterPro" id="IPR050476">
    <property type="entry name" value="Insect_CytP450_Detox"/>
</dbReference>
<evidence type="ECO:0000313" key="18">
    <source>
        <dbReference type="EMBL" id="VVC93992.1"/>
    </source>
</evidence>
<evidence type="ECO:0000256" key="6">
    <source>
        <dbReference type="ARBA" id="ARBA00012109"/>
    </source>
</evidence>
<comment type="cofactor">
    <cofactor evidence="1 16">
        <name>heme</name>
        <dbReference type="ChEBI" id="CHEBI:30413"/>
    </cofactor>
</comment>
<comment type="similarity">
    <text evidence="5 17">Belongs to the cytochrome P450 family.</text>
</comment>
<keyword evidence="8 16" id="KW-0479">Metal-binding</keyword>
<accession>A0A5E4Q8C6</accession>
<evidence type="ECO:0000256" key="12">
    <source>
        <dbReference type="ARBA" id="ARBA00023004"/>
    </source>
</evidence>
<dbReference type="PRINTS" id="PR00465">
    <property type="entry name" value="EP450IV"/>
</dbReference>
<name>A0A5E4Q8C6_9NEOP</name>
<evidence type="ECO:0000256" key="17">
    <source>
        <dbReference type="RuleBase" id="RU000461"/>
    </source>
</evidence>
<dbReference type="EMBL" id="FZQP02001847">
    <property type="protein sequence ID" value="VVC93992.1"/>
    <property type="molecule type" value="Genomic_DNA"/>
</dbReference>
<evidence type="ECO:0000313" key="19">
    <source>
        <dbReference type="Proteomes" id="UP000324832"/>
    </source>
</evidence>
<evidence type="ECO:0000256" key="8">
    <source>
        <dbReference type="ARBA" id="ARBA00022723"/>
    </source>
</evidence>
<dbReference type="GO" id="GO:0020037">
    <property type="term" value="F:heme binding"/>
    <property type="evidence" value="ECO:0007669"/>
    <property type="project" value="InterPro"/>
</dbReference>
<dbReference type="InterPro" id="IPR036396">
    <property type="entry name" value="Cyt_P450_sf"/>
</dbReference>
<dbReference type="GO" id="GO:0005789">
    <property type="term" value="C:endoplasmic reticulum membrane"/>
    <property type="evidence" value="ECO:0007669"/>
    <property type="project" value="UniProtKB-SubCell"/>
</dbReference>
<evidence type="ECO:0000256" key="2">
    <source>
        <dbReference type="ARBA" id="ARBA00003690"/>
    </source>
</evidence>
<comment type="catalytic activity">
    <reaction evidence="15">
        <text>an organic molecule + reduced [NADPH--hemoprotein reductase] + O2 = an alcohol + oxidized [NADPH--hemoprotein reductase] + H2O + H(+)</text>
        <dbReference type="Rhea" id="RHEA:17149"/>
        <dbReference type="Rhea" id="RHEA-COMP:11964"/>
        <dbReference type="Rhea" id="RHEA-COMP:11965"/>
        <dbReference type="ChEBI" id="CHEBI:15377"/>
        <dbReference type="ChEBI" id="CHEBI:15378"/>
        <dbReference type="ChEBI" id="CHEBI:15379"/>
        <dbReference type="ChEBI" id="CHEBI:30879"/>
        <dbReference type="ChEBI" id="CHEBI:57618"/>
        <dbReference type="ChEBI" id="CHEBI:58210"/>
        <dbReference type="ChEBI" id="CHEBI:142491"/>
        <dbReference type="EC" id="1.14.14.1"/>
    </reaction>
</comment>
<keyword evidence="10" id="KW-0492">Microsome</keyword>
<keyword evidence="7 16" id="KW-0349">Heme</keyword>
<evidence type="ECO:0000256" key="13">
    <source>
        <dbReference type="ARBA" id="ARBA00023033"/>
    </source>
</evidence>
<dbReference type="PROSITE" id="PS00086">
    <property type="entry name" value="CYTOCHROME_P450"/>
    <property type="match status" value="1"/>
</dbReference>
<reference evidence="18 19" key="1">
    <citation type="submission" date="2017-07" db="EMBL/GenBank/DDBJ databases">
        <authorList>
            <person name="Talla V."/>
            <person name="Backstrom N."/>
        </authorList>
    </citation>
    <scope>NUCLEOTIDE SEQUENCE [LARGE SCALE GENOMIC DNA]</scope>
</reference>
<dbReference type="Proteomes" id="UP000324832">
    <property type="component" value="Unassembled WGS sequence"/>
</dbReference>
<evidence type="ECO:0000256" key="16">
    <source>
        <dbReference type="PIRSR" id="PIRSR602403-1"/>
    </source>
</evidence>
<keyword evidence="13 17" id="KW-0503">Monooxygenase</keyword>
<keyword evidence="11 17" id="KW-0560">Oxidoreductase</keyword>
<dbReference type="InterPro" id="IPR001128">
    <property type="entry name" value="Cyt_P450"/>
</dbReference>
<organism evidence="18 19">
    <name type="scientific">Leptidea sinapis</name>
    <dbReference type="NCBI Taxonomy" id="189913"/>
    <lineage>
        <taxon>Eukaryota</taxon>
        <taxon>Metazoa</taxon>
        <taxon>Ecdysozoa</taxon>
        <taxon>Arthropoda</taxon>
        <taxon>Hexapoda</taxon>
        <taxon>Insecta</taxon>
        <taxon>Pterygota</taxon>
        <taxon>Neoptera</taxon>
        <taxon>Endopterygota</taxon>
        <taxon>Lepidoptera</taxon>
        <taxon>Glossata</taxon>
        <taxon>Ditrysia</taxon>
        <taxon>Papilionoidea</taxon>
        <taxon>Pieridae</taxon>
        <taxon>Dismorphiinae</taxon>
        <taxon>Leptidea</taxon>
    </lineage>
</organism>
<keyword evidence="19" id="KW-1185">Reference proteome</keyword>
<comment type="function">
    <text evidence="2">May be involved in the metabolism of insect hormones and in the breakdown of synthetic insecticides.</text>
</comment>
<dbReference type="AlphaFoldDB" id="A0A5E4Q8C6"/>
<sequence length="179" mass="20562">QDVQDQIRKEIDSAFLMTENNLSYDQIKGMQYLEWAIKESLRLFTLGGIIVRRSMKEYTFPGTDVTIDPDVMIIIPAQAIHMDATYYENPDEFRPERFSPEAVESRHKCSYLAFGEGPRRCIGERQGMIQLMTGLVTIIRNFHIAPVLPLKTLHAKRGEFMGQRLGSDLSIKIIPRNIT</sequence>
<dbReference type="InterPro" id="IPR017972">
    <property type="entry name" value="Cyt_P450_CS"/>
</dbReference>
<feature type="non-terminal residue" evidence="18">
    <location>
        <position position="1"/>
    </location>
</feature>
<dbReference type="PANTHER" id="PTHR24292">
    <property type="entry name" value="CYTOCHROME P450"/>
    <property type="match status" value="1"/>
</dbReference>
<evidence type="ECO:0000256" key="11">
    <source>
        <dbReference type="ARBA" id="ARBA00023002"/>
    </source>
</evidence>
<gene>
    <name evidence="18" type="ORF">LSINAPIS_LOCUS6055</name>
</gene>
<dbReference type="Gene3D" id="1.10.630.10">
    <property type="entry name" value="Cytochrome P450"/>
    <property type="match status" value="1"/>
</dbReference>
<dbReference type="InterPro" id="IPR002403">
    <property type="entry name" value="Cyt_P450_E_grp-IV"/>
</dbReference>
<evidence type="ECO:0000256" key="14">
    <source>
        <dbReference type="ARBA" id="ARBA00023136"/>
    </source>
</evidence>
<keyword evidence="14" id="KW-0472">Membrane</keyword>
<evidence type="ECO:0000256" key="3">
    <source>
        <dbReference type="ARBA" id="ARBA00004174"/>
    </source>
</evidence>
<evidence type="ECO:0000256" key="4">
    <source>
        <dbReference type="ARBA" id="ARBA00004406"/>
    </source>
</evidence>
<comment type="subcellular location">
    <subcellularLocation>
        <location evidence="4">Endoplasmic reticulum membrane</location>
        <topology evidence="4">Peripheral membrane protein</topology>
    </subcellularLocation>
    <subcellularLocation>
        <location evidence="3">Microsome membrane</location>
        <topology evidence="3">Peripheral membrane protein</topology>
    </subcellularLocation>
</comment>
<dbReference type="GO" id="GO:0005506">
    <property type="term" value="F:iron ion binding"/>
    <property type="evidence" value="ECO:0007669"/>
    <property type="project" value="InterPro"/>
</dbReference>
<evidence type="ECO:0000256" key="10">
    <source>
        <dbReference type="ARBA" id="ARBA00022848"/>
    </source>
</evidence>